<evidence type="ECO:0000256" key="1">
    <source>
        <dbReference type="ARBA" id="ARBA00001201"/>
    </source>
</evidence>
<dbReference type="GO" id="GO:0071949">
    <property type="term" value="F:FAD binding"/>
    <property type="evidence" value="ECO:0007669"/>
    <property type="project" value="InterPro"/>
</dbReference>
<dbReference type="FunFam" id="1.10.540.10:FF:000006">
    <property type="entry name" value="Acyl-coenzyme A oxidase"/>
    <property type="match status" value="1"/>
</dbReference>
<keyword evidence="5 11" id="KW-0285">Flavoprotein</keyword>
<evidence type="ECO:0000256" key="3">
    <source>
        <dbReference type="ARBA" id="ARBA00004275"/>
    </source>
</evidence>
<proteinExistence type="inferred from homology"/>
<comment type="caution">
    <text evidence="18">The sequence shown here is derived from an EMBL/GenBank/DDBJ whole genome shotgun (WGS) entry which is preliminary data.</text>
</comment>
<dbReference type="AlphaFoldDB" id="A0AB34IKQ2"/>
<comment type="similarity">
    <text evidence="4 11">Belongs to the acyl-CoA oxidase family.</text>
</comment>
<dbReference type="FunFam" id="2.40.110.10:FF:000003">
    <property type="entry name" value="Acyl-coenzyme A oxidase"/>
    <property type="match status" value="1"/>
</dbReference>
<accession>A0AB34IKQ2</accession>
<reference evidence="18 19" key="1">
    <citation type="journal article" date="2024" name="Science">
        <title>Giant polyketide synthase enzymes in the biosynthesis of giant marine polyether toxins.</title>
        <authorList>
            <person name="Fallon T.R."/>
            <person name="Shende V.V."/>
            <person name="Wierzbicki I.H."/>
            <person name="Pendleton A.L."/>
            <person name="Watervoot N.F."/>
            <person name="Auber R.P."/>
            <person name="Gonzalez D.J."/>
            <person name="Wisecaver J.H."/>
            <person name="Moore B.S."/>
        </authorList>
    </citation>
    <scope>NUCLEOTIDE SEQUENCE [LARGE SCALE GENOMIC DNA]</scope>
    <source>
        <strain evidence="18 19">12B1</strain>
    </source>
</reference>
<evidence type="ECO:0000256" key="13">
    <source>
        <dbReference type="PIRSR" id="PIRSR000168-2"/>
    </source>
</evidence>
<evidence type="ECO:0000313" key="18">
    <source>
        <dbReference type="EMBL" id="KAL1500453.1"/>
    </source>
</evidence>
<dbReference type="InterPro" id="IPR029320">
    <property type="entry name" value="Acyl-CoA_ox_N"/>
</dbReference>
<dbReference type="InterPro" id="IPR046373">
    <property type="entry name" value="Acyl-CoA_Oxase/DH_mid-dom_sf"/>
</dbReference>
<feature type="domain" description="Acyl-CoA oxidase C-alpha1" evidence="17">
    <location>
        <begin position="294"/>
        <end position="458"/>
    </location>
</feature>
<dbReference type="Gene3D" id="2.40.110.10">
    <property type="entry name" value="Butyryl-CoA Dehydrogenase, subunit A, domain 2"/>
    <property type="match status" value="1"/>
</dbReference>
<evidence type="ECO:0000256" key="12">
    <source>
        <dbReference type="PIRSR" id="PIRSR000168-1"/>
    </source>
</evidence>
<dbReference type="Pfam" id="PF22924">
    <property type="entry name" value="ACOX_C_alpha1"/>
    <property type="match status" value="1"/>
</dbReference>
<dbReference type="GO" id="GO:0055088">
    <property type="term" value="P:lipid homeostasis"/>
    <property type="evidence" value="ECO:0007669"/>
    <property type="project" value="TreeGrafter"/>
</dbReference>
<keyword evidence="10" id="KW-0576">Peroxisome</keyword>
<protein>
    <recommendedName>
        <fullName evidence="11">Acyl-coenzyme A oxidase</fullName>
    </recommendedName>
</protein>
<dbReference type="EMBL" id="JBGBPQ010000023">
    <property type="protein sequence ID" value="KAL1500453.1"/>
    <property type="molecule type" value="Genomic_DNA"/>
</dbReference>
<dbReference type="PANTHER" id="PTHR10909">
    <property type="entry name" value="ELECTRON TRANSPORT OXIDOREDUCTASE"/>
    <property type="match status" value="1"/>
</dbReference>
<evidence type="ECO:0000256" key="11">
    <source>
        <dbReference type="PIRNR" id="PIRNR000168"/>
    </source>
</evidence>
<dbReference type="Pfam" id="PF14749">
    <property type="entry name" value="Acyl-CoA_ox_N"/>
    <property type="match status" value="1"/>
</dbReference>
<comment type="subcellular location">
    <subcellularLocation>
        <location evidence="3">Peroxisome</location>
    </subcellularLocation>
</comment>
<dbReference type="GO" id="GO:0033540">
    <property type="term" value="P:fatty acid beta-oxidation using acyl-CoA oxidase"/>
    <property type="evidence" value="ECO:0007669"/>
    <property type="project" value="TreeGrafter"/>
</dbReference>
<keyword evidence="7" id="KW-0276">Fatty acid metabolism</keyword>
<dbReference type="FunFam" id="1.20.140.10:FF:000013">
    <property type="entry name" value="Acyl-coenzyme A oxidase"/>
    <property type="match status" value="1"/>
</dbReference>
<name>A0AB34IKQ2_PRYPA</name>
<evidence type="ECO:0000313" key="19">
    <source>
        <dbReference type="Proteomes" id="UP001515480"/>
    </source>
</evidence>
<dbReference type="InterPro" id="IPR009100">
    <property type="entry name" value="AcylCoA_DH/oxidase_NM_dom_sf"/>
</dbReference>
<feature type="binding site" evidence="13">
    <location>
        <position position="193"/>
    </location>
    <ligand>
        <name>FAD</name>
        <dbReference type="ChEBI" id="CHEBI:57692"/>
    </ligand>
</feature>
<evidence type="ECO:0000256" key="7">
    <source>
        <dbReference type="ARBA" id="ARBA00022832"/>
    </source>
</evidence>
<keyword evidence="6 11" id="KW-0274">FAD</keyword>
<dbReference type="InterPro" id="IPR002655">
    <property type="entry name" value="Acyl-CoA_oxidase_C"/>
</dbReference>
<evidence type="ECO:0000256" key="2">
    <source>
        <dbReference type="ARBA" id="ARBA00001974"/>
    </source>
</evidence>
<evidence type="ECO:0000256" key="4">
    <source>
        <dbReference type="ARBA" id="ARBA00006288"/>
    </source>
</evidence>
<evidence type="ECO:0000256" key="10">
    <source>
        <dbReference type="ARBA" id="ARBA00023140"/>
    </source>
</evidence>
<dbReference type="Gene3D" id="1.10.540.10">
    <property type="entry name" value="Acyl-CoA dehydrogenase/oxidase, N-terminal domain"/>
    <property type="match status" value="1"/>
</dbReference>
<evidence type="ECO:0000256" key="8">
    <source>
        <dbReference type="ARBA" id="ARBA00023002"/>
    </source>
</evidence>
<evidence type="ECO:0000259" key="17">
    <source>
        <dbReference type="Pfam" id="PF22924"/>
    </source>
</evidence>
<dbReference type="PIRSF" id="PIRSF000168">
    <property type="entry name" value="Acyl-CoA_oxidase"/>
    <property type="match status" value="1"/>
</dbReference>
<dbReference type="Proteomes" id="UP001515480">
    <property type="component" value="Unassembled WGS sequence"/>
</dbReference>
<feature type="domain" description="Acyl-coenzyme A oxidase N-terminal" evidence="16">
    <location>
        <begin position="28"/>
        <end position="148"/>
    </location>
</feature>
<evidence type="ECO:0000259" key="15">
    <source>
        <dbReference type="Pfam" id="PF01756"/>
    </source>
</evidence>
<comment type="catalytic activity">
    <reaction evidence="1">
        <text>a 2,3-saturated acyl-CoA + O2 = a (2E)-enoyl-CoA + H2O2</text>
        <dbReference type="Rhea" id="RHEA:38959"/>
        <dbReference type="ChEBI" id="CHEBI:15379"/>
        <dbReference type="ChEBI" id="CHEBI:16240"/>
        <dbReference type="ChEBI" id="CHEBI:58856"/>
        <dbReference type="ChEBI" id="CHEBI:65111"/>
        <dbReference type="EC" id="1.3.3.6"/>
    </reaction>
</comment>
<dbReference type="Pfam" id="PF01756">
    <property type="entry name" value="ACOX"/>
    <property type="match status" value="1"/>
</dbReference>
<gene>
    <name evidence="18" type="ORF">AB1Y20_013110</name>
</gene>
<evidence type="ECO:0000256" key="6">
    <source>
        <dbReference type="ARBA" id="ARBA00022827"/>
    </source>
</evidence>
<evidence type="ECO:0000259" key="16">
    <source>
        <dbReference type="Pfam" id="PF14749"/>
    </source>
</evidence>
<dbReference type="InterPro" id="IPR036250">
    <property type="entry name" value="AcylCo_DH-like_C"/>
</dbReference>
<organism evidence="18 19">
    <name type="scientific">Prymnesium parvum</name>
    <name type="common">Toxic golden alga</name>
    <dbReference type="NCBI Taxonomy" id="97485"/>
    <lineage>
        <taxon>Eukaryota</taxon>
        <taxon>Haptista</taxon>
        <taxon>Haptophyta</taxon>
        <taxon>Prymnesiophyceae</taxon>
        <taxon>Prymnesiales</taxon>
        <taxon>Prymnesiaceae</taxon>
        <taxon>Prymnesium</taxon>
    </lineage>
</organism>
<dbReference type="PANTHER" id="PTHR10909:SF250">
    <property type="entry name" value="PEROXISOMAL ACYL-COENZYME A OXIDASE 1"/>
    <property type="match status" value="1"/>
</dbReference>
<dbReference type="FunFam" id="1.20.140.10:FF:000015">
    <property type="entry name" value="Acyl-coenzyme A oxidase"/>
    <property type="match status" value="1"/>
</dbReference>
<dbReference type="SUPFAM" id="SSF47203">
    <property type="entry name" value="Acyl-CoA dehydrogenase C-terminal domain-like"/>
    <property type="match status" value="2"/>
</dbReference>
<evidence type="ECO:0000256" key="9">
    <source>
        <dbReference type="ARBA" id="ARBA00023098"/>
    </source>
</evidence>
<comment type="cofactor">
    <cofactor evidence="2">
        <name>FAD</name>
        <dbReference type="ChEBI" id="CHEBI:57692"/>
    </cofactor>
</comment>
<keyword evidence="19" id="KW-1185">Reference proteome</keyword>
<feature type="domain" description="Acyl-CoA oxidase C-terminal" evidence="15">
    <location>
        <begin position="500"/>
        <end position="686"/>
    </location>
</feature>
<dbReference type="GO" id="GO:0003997">
    <property type="term" value="F:acyl-CoA oxidase activity"/>
    <property type="evidence" value="ECO:0007669"/>
    <property type="project" value="UniProtKB-EC"/>
</dbReference>
<dbReference type="InterPro" id="IPR037069">
    <property type="entry name" value="AcylCoA_DH/ox_N_sf"/>
</dbReference>
<dbReference type="GO" id="GO:0005777">
    <property type="term" value="C:peroxisome"/>
    <property type="evidence" value="ECO:0007669"/>
    <property type="project" value="UniProtKB-SubCell"/>
</dbReference>
<dbReference type="Gene3D" id="1.20.140.10">
    <property type="entry name" value="Butyryl-CoA Dehydrogenase, subunit A, domain 3"/>
    <property type="match status" value="2"/>
</dbReference>
<sequence>MVPALLERVPGQQPSEDLARERGRTSIDVAAMTHMLDGGAEKTAWRRKVQAIVERDPVFSNERNHQLPRLERYRRGLEKCKQMVTLLNSLGLSATSLLTDEGRVLLDAIADDQPTFIHALMFIPNIQQLCDEEQLARWLPEALSWRMIGCYAQTELGHGSNIRALETTATYIPETQEFEINTPTLTATKFWPGTLGRSANTAMVIAQLIVDGERLGIHNFIVPIRDRSTHLPLPGIHAGDIGPKLGFNNMDNGYLVLDKVRVPRSNMAARYAYVNEEGQYVRRTTAAGADKVAYITMMQVRAFIIKDAGRKLAQACTIGVRYSVVRRQGRANDSSKETQILDYSTQAHRLITLVATAYCWYFTGEAAIKVLRDLEAKLRCGDPDVATQMKAAHASFSGLKALTSGITADGMEDIRRACGGHGYLMASGLPELLQVYVQNCTVEGDNYMLPQQVMRILLKELEGTRSGRPPSGGCSYFARASSLLGSVCSAHTGDELRSCAALLHAYEHRAVRLVFHVAQCLQEGSFEACSLSDAVEEGKPAATAWNETLVEIGRASRAHSMLIALKAFADALESNVIVPKNRKVLSLMFSLFGLFWMERDMADFVEDGYLDSTQAIHVRKQVLALIGELRSDAVALVDAWDISDFCLKSTIGRFDGDIYPALLADAQQSTLNATDPVQGWYEHGRPLESGEVAKKFEGLEAALKTQQRTVSRL</sequence>
<evidence type="ECO:0000256" key="14">
    <source>
        <dbReference type="SAM" id="MobiDB-lite"/>
    </source>
</evidence>
<feature type="binding site" evidence="13">
    <location>
        <position position="154"/>
    </location>
    <ligand>
        <name>FAD</name>
        <dbReference type="ChEBI" id="CHEBI:57692"/>
    </ligand>
</feature>
<dbReference type="GO" id="GO:0005504">
    <property type="term" value="F:fatty acid binding"/>
    <property type="evidence" value="ECO:0007669"/>
    <property type="project" value="TreeGrafter"/>
</dbReference>
<feature type="active site" description="Proton acceptor" evidence="12">
    <location>
        <position position="443"/>
    </location>
</feature>
<keyword evidence="8" id="KW-0560">Oxidoreductase</keyword>
<evidence type="ECO:0000256" key="5">
    <source>
        <dbReference type="ARBA" id="ARBA00022630"/>
    </source>
</evidence>
<feature type="region of interest" description="Disordered" evidence="14">
    <location>
        <begin position="1"/>
        <end position="20"/>
    </location>
</feature>
<dbReference type="SUPFAM" id="SSF56645">
    <property type="entry name" value="Acyl-CoA dehydrogenase NM domain-like"/>
    <property type="match status" value="1"/>
</dbReference>
<dbReference type="InterPro" id="IPR055060">
    <property type="entry name" value="ACOX_C_alpha1"/>
</dbReference>
<keyword evidence="9" id="KW-0443">Lipid metabolism</keyword>
<dbReference type="InterPro" id="IPR012258">
    <property type="entry name" value="Acyl-CoA_oxidase"/>
</dbReference>